<proteinExistence type="predicted"/>
<dbReference type="OMA" id="RCDVFHR"/>
<organism evidence="1 2">
    <name type="scientific">Phytophthora sojae (strain P6497)</name>
    <name type="common">Soybean stem and root rot agent</name>
    <name type="synonym">Phytophthora megasperma f. sp. glycines</name>
    <dbReference type="NCBI Taxonomy" id="1094619"/>
    <lineage>
        <taxon>Eukaryota</taxon>
        <taxon>Sar</taxon>
        <taxon>Stramenopiles</taxon>
        <taxon>Oomycota</taxon>
        <taxon>Peronosporomycetes</taxon>
        <taxon>Peronosporales</taxon>
        <taxon>Peronosporaceae</taxon>
        <taxon>Phytophthora</taxon>
    </lineage>
</organism>
<reference evidence="1 2" key="1">
    <citation type="journal article" date="2006" name="Science">
        <title>Phytophthora genome sequences uncover evolutionary origins and mechanisms of pathogenesis.</title>
        <authorList>
            <person name="Tyler B.M."/>
            <person name="Tripathy S."/>
            <person name="Zhang X."/>
            <person name="Dehal P."/>
            <person name="Jiang R.H."/>
            <person name="Aerts A."/>
            <person name="Arredondo F.D."/>
            <person name="Baxter L."/>
            <person name="Bensasson D."/>
            <person name="Beynon J.L."/>
            <person name="Chapman J."/>
            <person name="Damasceno C.M."/>
            <person name="Dorrance A.E."/>
            <person name="Dou D."/>
            <person name="Dickerman A.W."/>
            <person name="Dubchak I.L."/>
            <person name="Garbelotto M."/>
            <person name="Gijzen M."/>
            <person name="Gordon S.G."/>
            <person name="Govers F."/>
            <person name="Grunwald N.J."/>
            <person name="Huang W."/>
            <person name="Ivors K.L."/>
            <person name="Jones R.W."/>
            <person name="Kamoun S."/>
            <person name="Krampis K."/>
            <person name="Lamour K.H."/>
            <person name="Lee M.K."/>
            <person name="McDonald W.H."/>
            <person name="Medina M."/>
            <person name="Meijer H.J."/>
            <person name="Nordberg E.K."/>
            <person name="Maclean D.J."/>
            <person name="Ospina-Giraldo M.D."/>
            <person name="Morris P.F."/>
            <person name="Phuntumart V."/>
            <person name="Putnam N.H."/>
            <person name="Rash S."/>
            <person name="Rose J.K."/>
            <person name="Sakihama Y."/>
            <person name="Salamov A.A."/>
            <person name="Savidor A."/>
            <person name="Scheuring C.F."/>
            <person name="Smith B.M."/>
            <person name="Sobral B.W."/>
            <person name="Terry A."/>
            <person name="Torto-Alalibo T.A."/>
            <person name="Win J."/>
            <person name="Xu Z."/>
            <person name="Zhang H."/>
            <person name="Grigoriev I.V."/>
            <person name="Rokhsar D.S."/>
            <person name="Boore J.L."/>
        </authorList>
    </citation>
    <scope>NUCLEOTIDE SEQUENCE [LARGE SCALE GENOMIC DNA]</scope>
    <source>
        <strain evidence="1 2">P6497</strain>
    </source>
</reference>
<dbReference type="KEGG" id="psoj:PHYSODRAFT_310232"/>
<accession>G4YLD1</accession>
<dbReference type="GeneID" id="20643245"/>
<dbReference type="InParanoid" id="G4YLD1"/>
<evidence type="ECO:0008006" key="3">
    <source>
        <dbReference type="Google" id="ProtNLM"/>
    </source>
</evidence>
<name>G4YLD1_PHYSP</name>
<evidence type="ECO:0000313" key="1">
    <source>
        <dbReference type="EMBL" id="EGZ30199.1"/>
    </source>
</evidence>
<keyword evidence="2" id="KW-1185">Reference proteome</keyword>
<evidence type="ECO:0000313" key="2">
    <source>
        <dbReference type="Proteomes" id="UP000002640"/>
    </source>
</evidence>
<protein>
    <recommendedName>
        <fullName evidence="3">Transmembrane protein 135 N-terminal domain-containing protein</fullName>
    </recommendedName>
</protein>
<dbReference type="AlphaFoldDB" id="G4YLD1"/>
<gene>
    <name evidence="1" type="ORF">PHYSODRAFT_310232</name>
</gene>
<dbReference type="Proteomes" id="UP000002640">
    <property type="component" value="Unassembled WGS sequence"/>
</dbReference>
<dbReference type="RefSeq" id="XP_009517474.1">
    <property type="nucleotide sequence ID" value="XM_009519179.1"/>
</dbReference>
<sequence>MDILQHAAVGAVVAGGGLATAHNLLSRRLKAPSSLALSLGSFVGVFRLLEATGRKLAARNGRQNPNNASQAAAVAVVEAALGLIPDFTSLADAKYIDLPLGALAAGPLIDSWIYQSDAIAKSQLAALDSFCQLPSSVLHRMRDEIPSGKLVSRCDVFHRGRTCSQFHRDYFVKGMTFAIRLYVPIYAVTSAGCGVRDRPLVVRYLRTCCCLTMLYQVPLGFSCLSPSDRHRATVRMAGALTTLAFLAEHEHRRGSVMKAVGVYTTGAVAARIVTALGISPTTVKLSQLVLFQAAMAIIFQHASPASSRLARMLYGYIDKPAATRDDARHKRT</sequence>
<dbReference type="EMBL" id="JH159151">
    <property type="protein sequence ID" value="EGZ30199.1"/>
    <property type="molecule type" value="Genomic_DNA"/>
</dbReference>